<dbReference type="EMBL" id="LBJM01000156">
    <property type="protein sequence ID" value="RXH26703.1"/>
    <property type="molecule type" value="Genomic_DNA"/>
</dbReference>
<dbReference type="Proteomes" id="UP000290565">
    <property type="component" value="Unassembled WGS sequence"/>
</dbReference>
<sequence length="63" mass="7177">MMTPDEFAQLAAHYSRAAEEASDSHSRYQLQMLADSYMTLAKSTLVLDRSGKVLEILERSRKK</sequence>
<evidence type="ECO:0000313" key="2">
    <source>
        <dbReference type="Proteomes" id="UP000290565"/>
    </source>
</evidence>
<proteinExistence type="predicted"/>
<comment type="caution">
    <text evidence="1">The sequence shown here is derived from an EMBL/GenBank/DDBJ whole genome shotgun (WGS) entry which is preliminary data.</text>
</comment>
<organism evidence="1 2">
    <name type="scientific">Bradyrhizobium zhanjiangense</name>
    <dbReference type="NCBI Taxonomy" id="1325107"/>
    <lineage>
        <taxon>Bacteria</taxon>
        <taxon>Pseudomonadati</taxon>
        <taxon>Pseudomonadota</taxon>
        <taxon>Alphaproteobacteria</taxon>
        <taxon>Hyphomicrobiales</taxon>
        <taxon>Nitrobacteraceae</taxon>
        <taxon>Bradyrhizobium</taxon>
    </lineage>
</organism>
<dbReference type="AlphaFoldDB" id="A0A4Q0S2E5"/>
<reference evidence="1 2" key="1">
    <citation type="submission" date="2015-04" db="EMBL/GenBank/DDBJ databases">
        <title>Comparative genomics of rhizobia nodulating Arachis hypogaea in China.</title>
        <authorList>
            <person name="Li Y."/>
        </authorList>
    </citation>
    <scope>NUCLEOTIDE SEQUENCE [LARGE SCALE GENOMIC DNA]</scope>
    <source>
        <strain evidence="1 2">CCBAU 51787</strain>
    </source>
</reference>
<protein>
    <submittedName>
        <fullName evidence="1">Uncharacterized protein</fullName>
    </submittedName>
</protein>
<gene>
    <name evidence="1" type="ORF">XH94_35465</name>
</gene>
<evidence type="ECO:0000313" key="1">
    <source>
        <dbReference type="EMBL" id="RXH26703.1"/>
    </source>
</evidence>
<name>A0A4Q0S2E5_9BRAD</name>
<accession>A0A4Q0S2E5</accession>